<dbReference type="Proteomes" id="UP000238220">
    <property type="component" value="Unassembled WGS sequence"/>
</dbReference>
<dbReference type="PROSITE" id="PS51898">
    <property type="entry name" value="TYR_RECOMBINASE"/>
    <property type="match status" value="1"/>
</dbReference>
<dbReference type="OrthoDB" id="8773125at2"/>
<dbReference type="InterPro" id="IPR011010">
    <property type="entry name" value="DNA_brk_join_enz"/>
</dbReference>
<sequence>MVLPENQETEVVKAVRLSKGTTERIGDGLTLPPGFPILVFRQSRIPVEPVLRYVHDKYRKRPASALSVANDLKDWWTYLRAHETPWDAIDETDIRYYADIMEQTVSPLTHERYKRKTIRKRIGSVRNFYAWASAKGILDCSVDLSTTDYSSNSEQPGVRAKVRDAGTLMPGATSGEDDHVLALSHQDVFAVFAELGPLPSEKTWSSDSSRDRLIAELALNTGMRRDEISHLTLLQILNLHPDHAIEHGACLLPISKTKGLRARKVEVPNWLIRELRTYVDTERVEAIARLADAGVNDAKRLFVNGVSAKHNAGRSISNDTIDRAFRLAVLRSGRVIEAPRFDPETGTAYSAQAPQFTFHALRHTFAIWRYYAEYAAGIHEPWKIVQVLLGHKSLATTLAIYLRPCAVFEGQVSDAVVRHFNAIRSAA</sequence>
<evidence type="ECO:0008006" key="10">
    <source>
        <dbReference type="Google" id="ProtNLM"/>
    </source>
</evidence>
<evidence type="ECO:0000259" key="6">
    <source>
        <dbReference type="PROSITE" id="PS51898"/>
    </source>
</evidence>
<dbReference type="PANTHER" id="PTHR30349">
    <property type="entry name" value="PHAGE INTEGRASE-RELATED"/>
    <property type="match status" value="1"/>
</dbReference>
<dbReference type="GO" id="GO:0006310">
    <property type="term" value="P:DNA recombination"/>
    <property type="evidence" value="ECO:0007669"/>
    <property type="project" value="UniProtKB-KW"/>
</dbReference>
<keyword evidence="9" id="KW-1185">Reference proteome</keyword>
<evidence type="ECO:0000256" key="2">
    <source>
        <dbReference type="ARBA" id="ARBA00022908"/>
    </source>
</evidence>
<dbReference type="Gene3D" id="1.10.150.130">
    <property type="match status" value="1"/>
</dbReference>
<dbReference type="InterPro" id="IPR044068">
    <property type="entry name" value="CB"/>
</dbReference>
<evidence type="ECO:0000256" key="5">
    <source>
        <dbReference type="PROSITE-ProRule" id="PRU01248"/>
    </source>
</evidence>
<keyword evidence="3 5" id="KW-0238">DNA-binding</keyword>
<dbReference type="InterPro" id="IPR050090">
    <property type="entry name" value="Tyrosine_recombinase_XerCD"/>
</dbReference>
<gene>
    <name evidence="8" type="ORF">C3942_05970</name>
</gene>
<dbReference type="CDD" id="cd00397">
    <property type="entry name" value="DNA_BRE_C"/>
    <property type="match status" value="1"/>
</dbReference>
<evidence type="ECO:0000313" key="8">
    <source>
        <dbReference type="EMBL" id="PPE75218.1"/>
    </source>
</evidence>
<evidence type="ECO:0000256" key="3">
    <source>
        <dbReference type="ARBA" id="ARBA00023125"/>
    </source>
</evidence>
<dbReference type="Pfam" id="PF02899">
    <property type="entry name" value="Phage_int_SAM_1"/>
    <property type="match status" value="1"/>
</dbReference>
<organism evidence="8 9">
    <name type="scientific">Solimonas fluminis</name>
    <dbReference type="NCBI Taxonomy" id="2086571"/>
    <lineage>
        <taxon>Bacteria</taxon>
        <taxon>Pseudomonadati</taxon>
        <taxon>Pseudomonadota</taxon>
        <taxon>Gammaproteobacteria</taxon>
        <taxon>Nevskiales</taxon>
        <taxon>Nevskiaceae</taxon>
        <taxon>Solimonas</taxon>
    </lineage>
</organism>
<dbReference type="InterPro" id="IPR004107">
    <property type="entry name" value="Integrase_SAM-like_N"/>
</dbReference>
<dbReference type="Pfam" id="PF00589">
    <property type="entry name" value="Phage_integrase"/>
    <property type="match status" value="1"/>
</dbReference>
<proteinExistence type="inferred from homology"/>
<dbReference type="PROSITE" id="PS51900">
    <property type="entry name" value="CB"/>
    <property type="match status" value="1"/>
</dbReference>
<keyword evidence="4" id="KW-0233">DNA recombination</keyword>
<dbReference type="Gene3D" id="1.10.443.10">
    <property type="entry name" value="Intergrase catalytic core"/>
    <property type="match status" value="1"/>
</dbReference>
<dbReference type="InterPro" id="IPR010998">
    <property type="entry name" value="Integrase_recombinase_N"/>
</dbReference>
<name>A0A2S5TKA3_9GAMM</name>
<dbReference type="GO" id="GO:0015074">
    <property type="term" value="P:DNA integration"/>
    <property type="evidence" value="ECO:0007669"/>
    <property type="project" value="UniProtKB-KW"/>
</dbReference>
<evidence type="ECO:0000259" key="7">
    <source>
        <dbReference type="PROSITE" id="PS51900"/>
    </source>
</evidence>
<dbReference type="InterPro" id="IPR002104">
    <property type="entry name" value="Integrase_catalytic"/>
</dbReference>
<evidence type="ECO:0000256" key="4">
    <source>
        <dbReference type="ARBA" id="ARBA00023172"/>
    </source>
</evidence>
<dbReference type="GO" id="GO:0003677">
    <property type="term" value="F:DNA binding"/>
    <property type="evidence" value="ECO:0007669"/>
    <property type="project" value="UniProtKB-UniRule"/>
</dbReference>
<accession>A0A2S5TKA3</accession>
<comment type="caution">
    <text evidence="8">The sequence shown here is derived from an EMBL/GenBank/DDBJ whole genome shotgun (WGS) entry which is preliminary data.</text>
</comment>
<feature type="domain" description="Tyr recombinase" evidence="6">
    <location>
        <begin position="178"/>
        <end position="414"/>
    </location>
</feature>
<dbReference type="AlphaFoldDB" id="A0A2S5TKA3"/>
<dbReference type="SUPFAM" id="SSF56349">
    <property type="entry name" value="DNA breaking-rejoining enzymes"/>
    <property type="match status" value="1"/>
</dbReference>
<comment type="similarity">
    <text evidence="1">Belongs to the 'phage' integrase family.</text>
</comment>
<evidence type="ECO:0000313" key="9">
    <source>
        <dbReference type="Proteomes" id="UP000238220"/>
    </source>
</evidence>
<dbReference type="RefSeq" id="WP_104229444.1">
    <property type="nucleotide sequence ID" value="NZ_PSNW01000002.1"/>
</dbReference>
<dbReference type="InterPro" id="IPR013762">
    <property type="entry name" value="Integrase-like_cat_sf"/>
</dbReference>
<evidence type="ECO:0000256" key="1">
    <source>
        <dbReference type="ARBA" id="ARBA00008857"/>
    </source>
</evidence>
<keyword evidence="2" id="KW-0229">DNA integration</keyword>
<dbReference type="EMBL" id="PSNW01000002">
    <property type="protein sequence ID" value="PPE75218.1"/>
    <property type="molecule type" value="Genomic_DNA"/>
</dbReference>
<protein>
    <recommendedName>
        <fullName evidence="10">Integrase</fullName>
    </recommendedName>
</protein>
<feature type="domain" description="Core-binding (CB)" evidence="7">
    <location>
        <begin position="41"/>
        <end position="133"/>
    </location>
</feature>
<reference evidence="8 9" key="1">
    <citation type="submission" date="2018-02" db="EMBL/GenBank/DDBJ databases">
        <title>Genome sequencing of Solimonas sp. HR-BB.</title>
        <authorList>
            <person name="Lee Y."/>
            <person name="Jeon C.O."/>
        </authorList>
    </citation>
    <scope>NUCLEOTIDE SEQUENCE [LARGE SCALE GENOMIC DNA]</scope>
    <source>
        <strain evidence="8 9">HR-BB</strain>
    </source>
</reference>
<dbReference type="PANTHER" id="PTHR30349:SF41">
    <property type="entry name" value="INTEGRASE_RECOMBINASE PROTEIN MJ0367-RELATED"/>
    <property type="match status" value="1"/>
</dbReference>